<dbReference type="CTD" id="108707251"/>
<feature type="region of interest" description="Disordered" evidence="1">
    <location>
        <begin position="1540"/>
        <end position="1638"/>
    </location>
</feature>
<evidence type="ECO:0000256" key="1">
    <source>
        <dbReference type="SAM" id="MobiDB-lite"/>
    </source>
</evidence>
<feature type="region of interest" description="Disordered" evidence="1">
    <location>
        <begin position="168"/>
        <end position="339"/>
    </location>
</feature>
<dbReference type="PANTHER" id="PTHR22929">
    <property type="entry name" value="RNA POLYMERASE III TRANSCRIPTION INITIATION FACTOR B"/>
    <property type="match status" value="1"/>
</dbReference>
<dbReference type="GO" id="GO:0000126">
    <property type="term" value="C:transcription factor TFIIIB complex"/>
    <property type="evidence" value="ECO:0000318"/>
    <property type="project" value="GO_Central"/>
</dbReference>
<dbReference type="RefSeq" id="XP_018099895.1">
    <property type="nucleotide sequence ID" value="XM_018244406.2"/>
</dbReference>
<reference evidence="4" key="1">
    <citation type="submission" date="2025-08" db="UniProtKB">
        <authorList>
            <consortium name="RefSeq"/>
        </authorList>
    </citation>
    <scope>IDENTIFICATION</scope>
    <source>
        <strain evidence="4">J_2021</strain>
        <tissue evidence="4">Erythrocytes</tissue>
    </source>
</reference>
<proteinExistence type="predicted"/>
<keyword evidence="3" id="KW-1185">Reference proteome</keyword>
<sequence>MIRRARLSLKPNFKPGGRGPGPSPGTAAASVGNATEPNRASQSSPGPNHDIPDTDNGVGVPNVPETRKAISVPEPADRGDSVLEKEKGTGPCNYAPPTEVQPCSASTPLQRRKRIATLPNLAKPRVSIPSAVTTLPQKASQGEVPVAVPSIGVAEATPEKAKFENFLKIPTPPGISQPSLPEKRTPVPQVPHFTPFKKPALKQPEISPVKAVEHQPKDDLCPLKERPSQGSCMIEEFPKRAKPSPGKKIGGNLEKERLKRARTLRDLLREELRKERRSSKEKNSSSDLRDEIDHSKMTMRDFIRYVPENNPMTSSLFDKDTCEKSSTAESQSAGPEKKTIVYEDEDLDEEEDEGPLLVPRVKVAEDGSIILDEESLTVEVSRTKGPIVENDDPIFERGSMTTYSSFRKTKHSKPWSDKETDMFFLAISMVGTDFSMITQLFPHRERFEIKNKFKREERMNGWRIDKAFREKKEFDLECFAKLLEEALMQEAKKPKTPKPRKAKGEQGNKTRKPRKKRKADEASEEQDSNLGEEEVEAAEKENEESQAENVPTSLSGKKKRARKKKDDAQSGEPEDLSEDLNKKVPAKEGKSRKKKKGEAVDFSADPETVDSMEMETAEGGESVQGESIQEKKKKRRRKKKPITEDSDTECHSDSELLHIAGDMDSGTKESSVILNDSVECCDQSVQESTEGNVGAAPVESLSVDDDDDDGTLEPFEDDDDGGDDEMLSIQEDTLVSNEQDSVMMLASDISLFDHSALSVAETQTETSPVESLQEATDPQTTISTTEKSQACDNQGVSGARTQEPCTTQDGFIQCSNIPSSLGKGRFQRPKPNLPKSCSRRGKQEKEGDMPDGKIEATAEDTTKTFQSPEDGKIPVSTYKNTPHNEDSVEKDESAKKSQVSSTSLLGPTQTPIKPAPVVRFRRAKPNLTKASARSEKLEERSDIQVEGIKASTEETAEIDQGPEGGMSSPTNISMDFPIISQEEKSSEEQENSCDQMQESSASQDTNLQSSLRPWGKSRFQKPKPNLAKSCARIEKQEEKEDIQEARIDAATERTTVHQSLEEDMSATKNVERAVCIQEDSPSALFHSASMDNSSQKPSEQSLIKEQHKGTEGKYAEIVAMHGSASQEACTPSSAMSSPSLRGRLHRPKPNLLSLSARKGQKEVKADTQSSKAASKDTVKTIEEPSAIGKPEDYALDVLTEESSTAGVVSAVSCSSPSSCPEKLNPTPTIKAEADGNQRNMEPDEPVKNSEFNNSQQIRKQEPLKPAVLTRGRFQKPKPNIGRAAGTAKKEAQELSSDGNGTAASDRSMEIAETDLPTVTEAEMMVMPELPENRSVLVEDSEASQLGSEDVQNNVKPDLKQEDMPQQQSVNANNKSSPSLQPSTLRGRFQRPTPNLLRAIAKKASSPVIKPARDEKTGDSKTDSGTEAKSRDWDSSEQLSVEEHQSISVSPVGSSRNGAGDQDISPCALPEAPASFSTEHDSSPAIKPAPLRRGRTLRLKPNLVNVPYMKESPGGDQTKAASSKLNAGGVTECVPLKNASHVTDVLGKPPTHKRKAADKSNIELPPKKIRSSEKAEAQSRLSERESECGSLDIEGQENTTVTRTRFGRKVKNSVPERTPVQPKGPENLSDLEKDKNAQNMKSNGNKIKVVKPISRKGTALVKLRASRWEEQDDDDEELYFKDESFNLSPDKVNQAPVFVPFSLRSLKHGPAEIEETVEELEIPLYVLDSHTIPETQNNDPVSGERQNSNSLLMSDQLSHYATDSEAVRYDEGTKCGHDCSDGSTEAAMALISMGNPVFQSRIHEESPSFQEDVCCSGETQSDLQHLDHIGSQSLFSEMDTIHAGFPSGEILEAHATKAEVVDPHLHTFKENNGDPSKMQPAAESLDGSVGTTESDFILLECFDSQTPDSEDVLQNTIVPDGENMSGVNECPAEEATFILTLVEIPINPECSYSCDPIISGEPLPAPMRISPSSSQPLTLTQSNSSESAEVSVPLSSVQSSTSGEESNSSWSSSSAPRKRTASNQDDESHPVKKALLICDKPEVSSDDSETEALNSPEISIPYTQEISPPEVMCDIVTEPSQDSQLSEDALSGMETLPEETTDSESLDSLTAIEARDAKSEQDGFSDALHFSSTNTPSTSEPLKRPGRMPLGFLSLVCKSKTKANEPSNMENSVLEPNVCTKPSSAEVQSQDVSVSEVSDSQTVTPEAPSDNEVASEEEETTVSQYFFSDIFMPVDDE</sequence>
<feature type="compositionally biased region" description="Basic and acidic residues" evidence="1">
    <location>
        <begin position="1569"/>
        <end position="1586"/>
    </location>
</feature>
<feature type="compositionally biased region" description="Basic and acidic residues" evidence="1">
    <location>
        <begin position="882"/>
        <end position="895"/>
    </location>
</feature>
<feature type="domain" description="Myb-like" evidence="2">
    <location>
        <begin position="411"/>
        <end position="459"/>
    </location>
</feature>
<dbReference type="GeneID" id="108707251"/>
<feature type="compositionally biased region" description="Polar residues" evidence="1">
    <location>
        <begin position="1123"/>
        <end position="1139"/>
    </location>
</feature>
<feature type="compositionally biased region" description="Polar residues" evidence="1">
    <location>
        <begin position="2129"/>
        <end position="2139"/>
    </location>
</feature>
<dbReference type="InterPro" id="IPR039467">
    <property type="entry name" value="TFIIIB_B''_Myb"/>
</dbReference>
<accession>A0A8J0U2L9</accession>
<feature type="region of interest" description="Disordered" evidence="1">
    <location>
        <begin position="1964"/>
        <end position="2066"/>
    </location>
</feature>
<feature type="compositionally biased region" description="Acidic residues" evidence="1">
    <location>
        <begin position="522"/>
        <end position="546"/>
    </location>
</feature>
<feature type="compositionally biased region" description="Polar residues" evidence="1">
    <location>
        <begin position="1445"/>
        <end position="1456"/>
    </location>
</feature>
<feature type="compositionally biased region" description="Polar residues" evidence="1">
    <location>
        <begin position="32"/>
        <end position="46"/>
    </location>
</feature>
<feature type="compositionally biased region" description="Polar residues" evidence="1">
    <location>
        <begin position="1969"/>
        <end position="1987"/>
    </location>
</feature>
<dbReference type="OrthoDB" id="272624at2759"/>
<feature type="compositionally biased region" description="Polar residues" evidence="1">
    <location>
        <begin position="896"/>
        <end position="911"/>
    </location>
</feature>
<feature type="compositionally biased region" description="Basic and acidic residues" evidence="1">
    <location>
        <begin position="253"/>
        <end position="303"/>
    </location>
</feature>
<feature type="compositionally biased region" description="Polar residues" evidence="1">
    <location>
        <begin position="1089"/>
        <end position="1101"/>
    </location>
</feature>
<feature type="compositionally biased region" description="Basic and acidic residues" evidence="1">
    <location>
        <begin position="1173"/>
        <end position="1182"/>
    </location>
</feature>
<dbReference type="KEGG" id="xla:108707251"/>
<feature type="compositionally biased region" description="Polar residues" evidence="1">
    <location>
        <begin position="762"/>
        <end position="819"/>
    </location>
</feature>
<dbReference type="InterPro" id="IPR001005">
    <property type="entry name" value="SANT/Myb"/>
</dbReference>
<feature type="compositionally biased region" description="Basic and acidic residues" evidence="1">
    <location>
        <begin position="932"/>
        <end position="943"/>
    </location>
</feature>
<feature type="region of interest" description="Disordered" evidence="1">
    <location>
        <begin position="489"/>
        <end position="728"/>
    </location>
</feature>
<feature type="compositionally biased region" description="Polar residues" evidence="1">
    <location>
        <begin position="1342"/>
        <end position="1354"/>
    </location>
</feature>
<dbReference type="PANTHER" id="PTHR22929:SF0">
    <property type="entry name" value="TRANSCRIPTION FACTOR TFIIIB COMPONENT B'' HOMOLOG"/>
    <property type="match status" value="1"/>
</dbReference>
<feature type="compositionally biased region" description="Acidic residues" evidence="1">
    <location>
        <begin position="2095"/>
        <end position="2104"/>
    </location>
</feature>
<dbReference type="GO" id="GO:0001156">
    <property type="term" value="F:TFIIIC-class transcription factor complex binding"/>
    <property type="evidence" value="ECO:0000318"/>
    <property type="project" value="GO_Central"/>
</dbReference>
<feature type="compositionally biased region" description="Low complexity" evidence="1">
    <location>
        <begin position="1989"/>
        <end position="2013"/>
    </location>
</feature>
<feature type="compositionally biased region" description="Polar residues" evidence="1">
    <location>
        <begin position="1293"/>
        <end position="1304"/>
    </location>
</feature>
<feature type="compositionally biased region" description="Basic and acidic residues" evidence="1">
    <location>
        <begin position="75"/>
        <end position="88"/>
    </location>
</feature>
<feature type="region of interest" description="Disordered" evidence="1">
    <location>
        <begin position="1"/>
        <end position="109"/>
    </location>
</feature>
<dbReference type="Pfam" id="PF15963">
    <property type="entry name" value="Myb_DNA-bind_7"/>
    <property type="match status" value="1"/>
</dbReference>
<feature type="region of interest" description="Disordered" evidence="1">
    <location>
        <begin position="2078"/>
        <end position="2147"/>
    </location>
</feature>
<name>A0A8J0U2L9_XENLA</name>
<dbReference type="InterPro" id="IPR009057">
    <property type="entry name" value="Homeodomain-like_sf"/>
</dbReference>
<dbReference type="SMART" id="SM00717">
    <property type="entry name" value="SANT"/>
    <property type="match status" value="1"/>
</dbReference>
<feature type="compositionally biased region" description="Acidic residues" evidence="1">
    <location>
        <begin position="702"/>
        <end position="726"/>
    </location>
</feature>
<feature type="compositionally biased region" description="Basic and acidic residues" evidence="1">
    <location>
        <begin position="1231"/>
        <end position="1247"/>
    </location>
</feature>
<feature type="compositionally biased region" description="Polar residues" evidence="1">
    <location>
        <begin position="324"/>
        <end position="333"/>
    </location>
</feature>
<feature type="compositionally biased region" description="Low complexity" evidence="1">
    <location>
        <begin position="2182"/>
        <end position="2203"/>
    </location>
</feature>
<gene>
    <name evidence="4 5" type="primary">bdp1.S</name>
</gene>
<feature type="compositionally biased region" description="Basic residues" evidence="1">
    <location>
        <begin position="631"/>
        <end position="640"/>
    </location>
</feature>
<feature type="compositionally biased region" description="Polar residues" evidence="1">
    <location>
        <begin position="993"/>
        <end position="1011"/>
    </location>
</feature>
<organism evidence="3 4">
    <name type="scientific">Xenopus laevis</name>
    <name type="common">African clawed frog</name>
    <dbReference type="NCBI Taxonomy" id="8355"/>
    <lineage>
        <taxon>Eukaryota</taxon>
        <taxon>Metazoa</taxon>
        <taxon>Chordata</taxon>
        <taxon>Craniata</taxon>
        <taxon>Vertebrata</taxon>
        <taxon>Euteleostomi</taxon>
        <taxon>Amphibia</taxon>
        <taxon>Batrachia</taxon>
        <taxon>Anura</taxon>
        <taxon>Pipoidea</taxon>
        <taxon>Pipidae</taxon>
        <taxon>Xenopodinae</taxon>
        <taxon>Xenopus</taxon>
        <taxon>Xenopus</taxon>
    </lineage>
</organism>
<evidence type="ECO:0000313" key="3">
    <source>
        <dbReference type="Proteomes" id="UP000186698"/>
    </source>
</evidence>
<feature type="compositionally biased region" description="Acidic residues" evidence="1">
    <location>
        <begin position="607"/>
        <end position="618"/>
    </location>
</feature>
<feature type="compositionally biased region" description="Low complexity" evidence="1">
    <location>
        <begin position="1210"/>
        <end position="1220"/>
    </location>
</feature>
<feature type="compositionally biased region" description="Basic and acidic residues" evidence="1">
    <location>
        <begin position="579"/>
        <end position="589"/>
    </location>
</feature>
<dbReference type="GO" id="GO:0070898">
    <property type="term" value="P:RNA polymerase III preinitiation complex assembly"/>
    <property type="evidence" value="ECO:0000318"/>
    <property type="project" value="GO_Central"/>
</dbReference>
<feature type="compositionally biased region" description="Polar residues" evidence="1">
    <location>
        <begin position="2050"/>
        <end position="2065"/>
    </location>
</feature>
<dbReference type="Xenbase" id="XB-GENE-6486413">
    <property type="gene designation" value="bdp1.S"/>
</dbReference>
<dbReference type="AGR" id="Xenbase:XB-GENE-6486413"/>
<feature type="region of interest" description="Disordered" evidence="1">
    <location>
        <begin position="1085"/>
        <end position="1185"/>
    </location>
</feature>
<feature type="compositionally biased region" description="Basic and acidic residues" evidence="1">
    <location>
        <begin position="211"/>
        <end position="227"/>
    </location>
</feature>
<dbReference type="Proteomes" id="UP000186698">
    <property type="component" value="Chromosome 1S"/>
</dbReference>
<feature type="compositionally biased region" description="Polar residues" evidence="1">
    <location>
        <begin position="1363"/>
        <end position="1383"/>
    </location>
</feature>
<feature type="region of interest" description="Disordered" evidence="1">
    <location>
        <begin position="1210"/>
        <end position="1523"/>
    </location>
</feature>
<evidence type="ECO:0000259" key="2">
    <source>
        <dbReference type="SMART" id="SM00717"/>
    </source>
</evidence>
<feature type="compositionally biased region" description="Basic and acidic residues" evidence="1">
    <location>
        <begin position="1102"/>
        <end position="1114"/>
    </location>
</feature>
<feature type="compositionally biased region" description="Basic and acidic residues" evidence="1">
    <location>
        <begin position="841"/>
        <end position="862"/>
    </location>
</feature>
<evidence type="ECO:0000313" key="4">
    <source>
        <dbReference type="RefSeq" id="XP_018099895.1"/>
    </source>
</evidence>
<feature type="compositionally biased region" description="Basic and acidic residues" evidence="1">
    <location>
        <begin position="1410"/>
        <end position="1433"/>
    </location>
</feature>
<evidence type="ECO:0000313" key="5">
    <source>
        <dbReference type="Xenbase" id="XB-GENE-6486413"/>
    </source>
</evidence>
<dbReference type="SUPFAM" id="SSF46689">
    <property type="entry name" value="Homeodomain-like"/>
    <property type="match status" value="1"/>
</dbReference>
<feature type="region of interest" description="Disordered" evidence="1">
    <location>
        <begin position="762"/>
        <end position="1066"/>
    </location>
</feature>
<feature type="region of interest" description="Disordered" evidence="1">
    <location>
        <begin position="2160"/>
        <end position="2219"/>
    </location>
</feature>
<feature type="compositionally biased region" description="Basic and acidic residues" evidence="1">
    <location>
        <begin position="1031"/>
        <end position="1055"/>
    </location>
</feature>
<protein>
    <submittedName>
        <fullName evidence="4">Transcription factor TFIIIB component B'' homolog isoform X1</fullName>
    </submittedName>
</protein>